<organism evidence="3 4">
    <name type="scientific">Denticeps clupeoides</name>
    <name type="common">denticle herring</name>
    <dbReference type="NCBI Taxonomy" id="299321"/>
    <lineage>
        <taxon>Eukaryota</taxon>
        <taxon>Metazoa</taxon>
        <taxon>Chordata</taxon>
        <taxon>Craniata</taxon>
        <taxon>Vertebrata</taxon>
        <taxon>Euteleostomi</taxon>
        <taxon>Actinopterygii</taxon>
        <taxon>Neopterygii</taxon>
        <taxon>Teleostei</taxon>
        <taxon>Clupei</taxon>
        <taxon>Clupeiformes</taxon>
        <taxon>Denticipitoidei</taxon>
        <taxon>Denticipitidae</taxon>
        <taxon>Denticeps</taxon>
    </lineage>
</organism>
<evidence type="ECO:0000259" key="2">
    <source>
        <dbReference type="PROSITE" id="PS50041"/>
    </source>
</evidence>
<dbReference type="PANTHER" id="PTHR22803">
    <property type="entry name" value="MANNOSE, PHOSPHOLIPASE, LECTIN RECEPTOR RELATED"/>
    <property type="match status" value="1"/>
</dbReference>
<accession>A0AAY4DY50</accession>
<dbReference type="SMART" id="SM00034">
    <property type="entry name" value="CLECT"/>
    <property type="match status" value="1"/>
</dbReference>
<dbReference type="Proteomes" id="UP000694580">
    <property type="component" value="Chromosome 9"/>
</dbReference>
<feature type="transmembrane region" description="Helical" evidence="1">
    <location>
        <begin position="52"/>
        <end position="73"/>
    </location>
</feature>
<evidence type="ECO:0000313" key="3">
    <source>
        <dbReference type="Ensembl" id="ENSDCDP00010050323.1"/>
    </source>
</evidence>
<dbReference type="AlphaFoldDB" id="A0AAY4DY50"/>
<dbReference type="Pfam" id="PF00059">
    <property type="entry name" value="Lectin_C"/>
    <property type="match status" value="1"/>
</dbReference>
<reference evidence="3" key="2">
    <citation type="submission" date="2025-08" db="UniProtKB">
        <authorList>
            <consortium name="Ensembl"/>
        </authorList>
    </citation>
    <scope>IDENTIFICATION</scope>
</reference>
<evidence type="ECO:0000256" key="1">
    <source>
        <dbReference type="SAM" id="Phobius"/>
    </source>
</evidence>
<evidence type="ECO:0000313" key="4">
    <source>
        <dbReference type="Proteomes" id="UP000694580"/>
    </source>
</evidence>
<name>A0AAY4DY50_9TELE</name>
<proteinExistence type="predicted"/>
<feature type="domain" description="C-type lectin" evidence="2">
    <location>
        <begin position="118"/>
        <end position="227"/>
    </location>
</feature>
<reference evidence="3 4" key="1">
    <citation type="submission" date="2020-06" db="EMBL/GenBank/DDBJ databases">
        <authorList>
            <consortium name="Wellcome Sanger Institute Data Sharing"/>
        </authorList>
    </citation>
    <scope>NUCLEOTIDE SEQUENCE [LARGE SCALE GENOMIC DNA]</scope>
</reference>
<dbReference type="InterPro" id="IPR050111">
    <property type="entry name" value="C-type_lectin/snaclec_domain"/>
</dbReference>
<sequence>MELFVREIHTNLDADNMNKDHIYDKIVPCNPHGTTGSQQDGGSKGGRSFSRWAAVCLGLLCILLLGLIVWMTIRHTAEKEELLARLPEDRNHSVNRKYDLQNNATDLDNRMKKLKKLFRFTYPQTWNESRQNCQERGGDLVVIRYKWEHMLLNEKGMNGWLGLTDQGHDGTWRWVDGSPLTLQFWRKGEPAIRNGRGDCVVLHTKKQIPERTWSYYDCSARHYAVCEEK</sequence>
<dbReference type="InterPro" id="IPR016187">
    <property type="entry name" value="CTDL_fold"/>
</dbReference>
<dbReference type="Gene3D" id="3.10.100.10">
    <property type="entry name" value="Mannose-Binding Protein A, subunit A"/>
    <property type="match status" value="1"/>
</dbReference>
<dbReference type="PROSITE" id="PS50041">
    <property type="entry name" value="C_TYPE_LECTIN_2"/>
    <property type="match status" value="1"/>
</dbReference>
<protein>
    <recommendedName>
        <fullName evidence="2">C-type lectin domain-containing protein</fullName>
    </recommendedName>
</protein>
<keyword evidence="1" id="KW-0812">Transmembrane</keyword>
<reference evidence="3" key="3">
    <citation type="submission" date="2025-09" db="UniProtKB">
        <authorList>
            <consortium name="Ensembl"/>
        </authorList>
    </citation>
    <scope>IDENTIFICATION</scope>
</reference>
<keyword evidence="1" id="KW-1133">Transmembrane helix</keyword>
<keyword evidence="4" id="KW-1185">Reference proteome</keyword>
<gene>
    <name evidence="3" type="primary">LOC114797259</name>
</gene>
<dbReference type="InterPro" id="IPR001304">
    <property type="entry name" value="C-type_lectin-like"/>
</dbReference>
<dbReference type="InterPro" id="IPR016186">
    <property type="entry name" value="C-type_lectin-like/link_sf"/>
</dbReference>
<dbReference type="GeneTree" id="ENSGT01020000230338"/>
<keyword evidence="1" id="KW-0472">Membrane</keyword>
<dbReference type="Ensembl" id="ENSDCDT00010060745.1">
    <property type="protein sequence ID" value="ENSDCDP00010050323.1"/>
    <property type="gene ID" value="ENSDCDG00010029868.1"/>
</dbReference>
<dbReference type="SUPFAM" id="SSF56436">
    <property type="entry name" value="C-type lectin-like"/>
    <property type="match status" value="1"/>
</dbReference>